<sequence length="92" mass="10341">MDFEQLVDNITPAIYEGLKRAVEIGKWPDGRVLTVEQREHCMAGVIAYDLKTNAEHERVGYIDRGSKAEGEVCGDDHSHDGADQDQILKWAE</sequence>
<dbReference type="AlphaFoldDB" id="A0A2S4HBD8"/>
<dbReference type="RefSeq" id="WP_103685914.1">
    <property type="nucleotide sequence ID" value="NZ_PQGG01000042.1"/>
</dbReference>
<organism evidence="2 3">
    <name type="scientific">Zhongshania marina</name>
    <dbReference type="NCBI Taxonomy" id="2304603"/>
    <lineage>
        <taxon>Bacteria</taxon>
        <taxon>Pseudomonadati</taxon>
        <taxon>Pseudomonadota</taxon>
        <taxon>Gammaproteobacteria</taxon>
        <taxon>Cellvibrionales</taxon>
        <taxon>Spongiibacteraceae</taxon>
        <taxon>Zhongshania</taxon>
    </lineage>
</organism>
<dbReference type="InterPro" id="IPR009749">
    <property type="entry name" value="DUF1315"/>
</dbReference>
<dbReference type="OrthoDB" id="5616307at2"/>
<protein>
    <submittedName>
        <fullName evidence="2">DUF1315 domain-containing protein</fullName>
    </submittedName>
</protein>
<gene>
    <name evidence="2" type="ORF">C0068_18325</name>
</gene>
<comment type="caution">
    <text evidence="2">The sequence shown here is derived from an EMBL/GenBank/DDBJ whole genome shotgun (WGS) entry which is preliminary data.</text>
</comment>
<dbReference type="Proteomes" id="UP000237222">
    <property type="component" value="Unassembled WGS sequence"/>
</dbReference>
<feature type="compositionally biased region" description="Basic and acidic residues" evidence="1">
    <location>
        <begin position="69"/>
        <end position="82"/>
    </location>
</feature>
<feature type="region of interest" description="Disordered" evidence="1">
    <location>
        <begin position="69"/>
        <end position="92"/>
    </location>
</feature>
<reference evidence="2" key="1">
    <citation type="submission" date="2018-01" db="EMBL/GenBank/DDBJ databases">
        <authorList>
            <person name="Yu X.-D."/>
        </authorList>
    </citation>
    <scope>NUCLEOTIDE SEQUENCE</scope>
    <source>
        <strain evidence="2">ZX-21</strain>
    </source>
</reference>
<dbReference type="EMBL" id="PQGG01000042">
    <property type="protein sequence ID" value="POP51268.1"/>
    <property type="molecule type" value="Genomic_DNA"/>
</dbReference>
<accession>A0A2S4HBD8</accession>
<dbReference type="Pfam" id="PF07023">
    <property type="entry name" value="DUF1315"/>
    <property type="match status" value="1"/>
</dbReference>
<evidence type="ECO:0000313" key="2">
    <source>
        <dbReference type="EMBL" id="POP51268.1"/>
    </source>
</evidence>
<evidence type="ECO:0000256" key="1">
    <source>
        <dbReference type="SAM" id="MobiDB-lite"/>
    </source>
</evidence>
<evidence type="ECO:0000313" key="3">
    <source>
        <dbReference type="Proteomes" id="UP000237222"/>
    </source>
</evidence>
<name>A0A2S4HBD8_9GAMM</name>
<proteinExistence type="predicted"/>